<comment type="catalytic activity">
    <reaction evidence="5">
        <text>N(tele)-phospho-L-histidyl/O-phospho-L-threonyl-[pyruvate, phosphate dikinase] + phosphate + H(+) = N(tele)-phospho-L-histidyl/L-threonyl-[pyruvate, phosphate dikinase] + diphosphate</text>
        <dbReference type="Rhea" id="RHEA:43696"/>
        <dbReference type="Rhea" id="RHEA-COMP:10650"/>
        <dbReference type="Rhea" id="RHEA-COMP:10651"/>
        <dbReference type="ChEBI" id="CHEBI:15378"/>
        <dbReference type="ChEBI" id="CHEBI:30013"/>
        <dbReference type="ChEBI" id="CHEBI:33019"/>
        <dbReference type="ChEBI" id="CHEBI:43474"/>
        <dbReference type="ChEBI" id="CHEBI:61977"/>
        <dbReference type="ChEBI" id="CHEBI:83586"/>
        <dbReference type="EC" id="2.7.4.27"/>
    </reaction>
</comment>
<comment type="function">
    <text evidence="5">Bifunctional serine/threonine kinase and phosphorylase involved in the regulation of the pyruvate, phosphate dikinase (PPDK) by catalyzing its phosphorylation/dephosphorylation.</text>
</comment>
<reference evidence="8" key="1">
    <citation type="submission" date="2018-05" db="EMBL/GenBank/DDBJ databases">
        <title>Azospirillum thermophila sp. nov., a novel isolated from hot spring.</title>
        <authorList>
            <person name="Zhao Z."/>
        </authorList>
    </citation>
    <scope>NUCLEOTIDE SEQUENCE [LARGE SCALE GENOMIC DNA]</scope>
    <source>
        <strain evidence="8">CFH 70021</strain>
    </source>
</reference>
<dbReference type="PANTHER" id="PTHR31756:SF3">
    <property type="entry name" value="PYRUVATE, PHOSPHATE DIKINASE REGULATORY PROTEIN 1, CHLOROPLASTIC"/>
    <property type="match status" value="1"/>
</dbReference>
<keyword evidence="7" id="KW-0670">Pyruvate</keyword>
<name>A0A2S2CNH8_9PROT</name>
<keyword evidence="2 5" id="KW-0808">Transferase</keyword>
<feature type="binding site" evidence="5">
    <location>
        <begin position="149"/>
        <end position="156"/>
    </location>
    <ligand>
        <name>ADP</name>
        <dbReference type="ChEBI" id="CHEBI:456216"/>
    </ligand>
</feature>
<evidence type="ECO:0000313" key="7">
    <source>
        <dbReference type="EMBL" id="AWK86042.1"/>
    </source>
</evidence>
<protein>
    <recommendedName>
        <fullName evidence="5">Putative pyruvate, phosphate dikinase regulatory protein</fullName>
        <shortName evidence="5">PPDK regulatory protein</shortName>
        <ecNumber evidence="5">2.7.11.32</ecNumber>
        <ecNumber evidence="5">2.7.4.27</ecNumber>
    </recommendedName>
</protein>
<evidence type="ECO:0000313" key="8">
    <source>
        <dbReference type="Proteomes" id="UP000245629"/>
    </source>
</evidence>
<feature type="region of interest" description="Disordered" evidence="6">
    <location>
        <begin position="271"/>
        <end position="300"/>
    </location>
</feature>
<comment type="similarity">
    <text evidence="5">Belongs to the pyruvate, phosphate/water dikinase regulatory protein family. PDRP subfamily.</text>
</comment>
<evidence type="ECO:0000256" key="1">
    <source>
        <dbReference type="ARBA" id="ARBA00022527"/>
    </source>
</evidence>
<evidence type="ECO:0000256" key="2">
    <source>
        <dbReference type="ARBA" id="ARBA00022679"/>
    </source>
</evidence>
<evidence type="ECO:0000256" key="3">
    <source>
        <dbReference type="ARBA" id="ARBA00022741"/>
    </source>
</evidence>
<keyword evidence="8" id="KW-1185">Reference proteome</keyword>
<evidence type="ECO:0000256" key="5">
    <source>
        <dbReference type="HAMAP-Rule" id="MF_00921"/>
    </source>
</evidence>
<dbReference type="Pfam" id="PF03618">
    <property type="entry name" value="Kinase-PPPase"/>
    <property type="match status" value="1"/>
</dbReference>
<keyword evidence="1 5" id="KW-0723">Serine/threonine-protein kinase</keyword>
<dbReference type="InterPro" id="IPR005177">
    <property type="entry name" value="Kinase-pyrophosphorylase"/>
</dbReference>
<comment type="catalytic activity">
    <reaction evidence="5">
        <text>N(tele)-phospho-L-histidyl/L-threonyl-[pyruvate, phosphate dikinase] + ADP = N(tele)-phospho-L-histidyl/O-phospho-L-threonyl-[pyruvate, phosphate dikinase] + AMP + H(+)</text>
        <dbReference type="Rhea" id="RHEA:43692"/>
        <dbReference type="Rhea" id="RHEA-COMP:10650"/>
        <dbReference type="Rhea" id="RHEA-COMP:10651"/>
        <dbReference type="ChEBI" id="CHEBI:15378"/>
        <dbReference type="ChEBI" id="CHEBI:30013"/>
        <dbReference type="ChEBI" id="CHEBI:61977"/>
        <dbReference type="ChEBI" id="CHEBI:83586"/>
        <dbReference type="ChEBI" id="CHEBI:456215"/>
        <dbReference type="ChEBI" id="CHEBI:456216"/>
        <dbReference type="EC" id="2.7.11.32"/>
    </reaction>
</comment>
<evidence type="ECO:0000256" key="4">
    <source>
        <dbReference type="ARBA" id="ARBA00022777"/>
    </source>
</evidence>
<dbReference type="PANTHER" id="PTHR31756">
    <property type="entry name" value="PYRUVATE, PHOSPHATE DIKINASE REGULATORY PROTEIN 1, CHLOROPLASTIC"/>
    <property type="match status" value="1"/>
</dbReference>
<dbReference type="EC" id="2.7.11.32" evidence="5"/>
<dbReference type="RefSeq" id="WP_109325702.1">
    <property type="nucleotide sequence ID" value="NZ_CP029353.1"/>
</dbReference>
<proteinExistence type="inferred from homology"/>
<dbReference type="InterPro" id="IPR026565">
    <property type="entry name" value="PPDK_reg"/>
</dbReference>
<dbReference type="EC" id="2.7.4.27" evidence="5"/>
<dbReference type="KEGG" id="azz:DEW08_07065"/>
<dbReference type="GO" id="GO:0043531">
    <property type="term" value="F:ADP binding"/>
    <property type="evidence" value="ECO:0007669"/>
    <property type="project" value="UniProtKB-UniRule"/>
</dbReference>
<dbReference type="GO" id="GO:0016776">
    <property type="term" value="F:phosphotransferase activity, phosphate group as acceptor"/>
    <property type="evidence" value="ECO:0007669"/>
    <property type="project" value="UniProtKB-UniRule"/>
</dbReference>
<dbReference type="Proteomes" id="UP000245629">
    <property type="component" value="Chromosome 2"/>
</dbReference>
<accession>A0A2S2CNH8</accession>
<gene>
    <name evidence="7" type="ORF">DEW08_07065</name>
</gene>
<dbReference type="HAMAP" id="MF_00921">
    <property type="entry name" value="PDRP"/>
    <property type="match status" value="1"/>
</dbReference>
<dbReference type="GO" id="GO:0005524">
    <property type="term" value="F:ATP binding"/>
    <property type="evidence" value="ECO:0007669"/>
    <property type="project" value="InterPro"/>
</dbReference>
<dbReference type="GO" id="GO:0004674">
    <property type="term" value="F:protein serine/threonine kinase activity"/>
    <property type="evidence" value="ECO:0007669"/>
    <property type="project" value="UniProtKB-UniRule"/>
</dbReference>
<organism evidence="7 8">
    <name type="scientific">Azospirillum thermophilum</name>
    <dbReference type="NCBI Taxonomy" id="2202148"/>
    <lineage>
        <taxon>Bacteria</taxon>
        <taxon>Pseudomonadati</taxon>
        <taxon>Pseudomonadota</taxon>
        <taxon>Alphaproteobacteria</taxon>
        <taxon>Rhodospirillales</taxon>
        <taxon>Azospirillaceae</taxon>
        <taxon>Azospirillum</taxon>
    </lineage>
</organism>
<dbReference type="OrthoDB" id="9782201at2"/>
<keyword evidence="4 5" id="KW-0418">Kinase</keyword>
<feature type="compositionally biased region" description="Basic and acidic residues" evidence="6">
    <location>
        <begin position="291"/>
        <end position="300"/>
    </location>
</feature>
<keyword evidence="3 5" id="KW-0547">Nucleotide-binding</keyword>
<dbReference type="AlphaFoldDB" id="A0A2S2CNH8"/>
<dbReference type="EMBL" id="CP029353">
    <property type="protein sequence ID" value="AWK86042.1"/>
    <property type="molecule type" value="Genomic_DNA"/>
</dbReference>
<evidence type="ECO:0000256" key="6">
    <source>
        <dbReference type="SAM" id="MobiDB-lite"/>
    </source>
</evidence>
<sequence length="300" mass="33482">MKEFHLHLVSDATGETINSVARACVIQFDSVRPIEHFWNLVRTDRQLDLVLEGIRDNPGLVMFTLVDETLRRRLQDYCREMAVPCIPVLDPLINALAAYLGIESQRQPGRQHMLDAEYFGRMDAMDFALAHDDGQSTWDLHEADVVLLGVSRTSKTPTCIYLANRGIKAANIPIVPGCPLPAELDKLTRPLIVGLTKDPDRLVQIRRNRLKLLNQNESSTYVDPEVVRSEVTEARRMYTRRGWPVIDVSRRSIEETAAEIMMLLARRQTGGLPPGALADLPKSGLPLSDGPKSDGPKGIG</sequence>
<dbReference type="NCBIfam" id="NF003742">
    <property type="entry name" value="PRK05339.1"/>
    <property type="match status" value="1"/>
</dbReference>